<organism evidence="1 2">
    <name type="scientific">Hydrogenoanaerobacterium saccharovorans</name>
    <dbReference type="NCBI Taxonomy" id="474960"/>
    <lineage>
        <taxon>Bacteria</taxon>
        <taxon>Bacillati</taxon>
        <taxon>Bacillota</taxon>
        <taxon>Clostridia</taxon>
        <taxon>Eubacteriales</taxon>
        <taxon>Oscillospiraceae</taxon>
        <taxon>Hydrogenoanaerobacterium</taxon>
    </lineage>
</organism>
<gene>
    <name evidence="1" type="ORF">H9X81_11395</name>
</gene>
<keyword evidence="2" id="KW-1185">Reference proteome</keyword>
<evidence type="ECO:0000313" key="2">
    <source>
        <dbReference type="Proteomes" id="UP000724149"/>
    </source>
</evidence>
<accession>A0ABS2GR26</accession>
<dbReference type="Proteomes" id="UP000724149">
    <property type="component" value="Unassembled WGS sequence"/>
</dbReference>
<protein>
    <submittedName>
        <fullName evidence="1">Uncharacterized protein</fullName>
    </submittedName>
</protein>
<evidence type="ECO:0000313" key="1">
    <source>
        <dbReference type="EMBL" id="MBM6924288.1"/>
    </source>
</evidence>
<comment type="caution">
    <text evidence="1">The sequence shown here is derived from an EMBL/GenBank/DDBJ whole genome shotgun (WGS) entry which is preliminary data.</text>
</comment>
<dbReference type="EMBL" id="JACSNR010000017">
    <property type="protein sequence ID" value="MBM6924288.1"/>
    <property type="molecule type" value="Genomic_DNA"/>
</dbReference>
<name>A0ABS2GR26_9FIRM</name>
<reference evidence="1 2" key="1">
    <citation type="journal article" date="2021" name="Sci. Rep.">
        <title>The distribution of antibiotic resistance genes in chicken gut microbiota commensals.</title>
        <authorList>
            <person name="Juricova H."/>
            <person name="Matiasovicova J."/>
            <person name="Kubasova T."/>
            <person name="Cejkova D."/>
            <person name="Rychlik I."/>
        </authorList>
    </citation>
    <scope>NUCLEOTIDE SEQUENCE [LARGE SCALE GENOMIC DNA]</scope>
    <source>
        <strain evidence="1 2">An564</strain>
    </source>
</reference>
<proteinExistence type="predicted"/>
<dbReference type="RefSeq" id="WP_204722142.1">
    <property type="nucleotide sequence ID" value="NZ_JACSNR010000017.1"/>
</dbReference>
<sequence length="138" mass="16146">MVEKKYINFIEKLTKMTKDNLIKWEYLDSTTHLCQNMNWMEGDSGLLAITGAISGKLERTYEFDRERSFYCKSNENYIVLYVTTGNPAIMFVIPPTFKKIIQLLPEDYGDYITRLLNLVESQFPSADAFIDDFLKDEE</sequence>